<evidence type="ECO:0000256" key="6">
    <source>
        <dbReference type="ARBA" id="ARBA00023274"/>
    </source>
</evidence>
<keyword evidence="4 7" id="KW-0694">RNA-binding</keyword>
<proteinExistence type="inferred from homology"/>
<dbReference type="KEGG" id="ccac:CcaHIS019_0201680"/>
<feature type="region of interest" description="Disordered" evidence="8">
    <location>
        <begin position="120"/>
        <end position="160"/>
    </location>
</feature>
<keyword evidence="5 7" id="KW-0733">Signal recognition particle</keyword>
<evidence type="ECO:0000256" key="7">
    <source>
        <dbReference type="RuleBase" id="RU368100"/>
    </source>
</evidence>
<comment type="function">
    <text evidence="7">Component of the signal recognition particle (SRP) complex, a ribonucleoprotein complex that mediates the cotranslational targeting of secretory and membrane proteins to the endoplasmic reticulum (ER).</text>
</comment>
<organism evidence="9 10">
    <name type="scientific">Cutaneotrichosporon cavernicola</name>
    <dbReference type="NCBI Taxonomy" id="279322"/>
    <lineage>
        <taxon>Eukaryota</taxon>
        <taxon>Fungi</taxon>
        <taxon>Dikarya</taxon>
        <taxon>Basidiomycota</taxon>
        <taxon>Agaricomycotina</taxon>
        <taxon>Tremellomycetes</taxon>
        <taxon>Trichosporonales</taxon>
        <taxon>Trichosporonaceae</taxon>
        <taxon>Cutaneotrichosporon</taxon>
    </lineage>
</organism>
<dbReference type="RefSeq" id="XP_060454072.1">
    <property type="nucleotide sequence ID" value="XM_060597150.1"/>
</dbReference>
<dbReference type="GO" id="GO:0005786">
    <property type="term" value="C:signal recognition particle, endoplasmic reticulum targeting"/>
    <property type="evidence" value="ECO:0007669"/>
    <property type="project" value="UniProtKB-UniRule"/>
</dbReference>
<protein>
    <recommendedName>
        <fullName evidence="7">Signal recognition particle subunit SRP14</fullName>
    </recommendedName>
    <alternativeName>
        <fullName evidence="7">Signal recognition particle 14 kDa protein</fullName>
    </alternativeName>
</protein>
<feature type="compositionally biased region" description="Basic and acidic residues" evidence="8">
    <location>
        <begin position="137"/>
        <end position="160"/>
    </location>
</feature>
<comment type="subunit">
    <text evidence="7">Component of a fungal signal recognition particle (SRP) complex that consists of a 7SL RNA molecule (scR1) and at least six protein subunits: SRP72, SRP68, SRP54, SEC65, SRP21 and SRP14.</text>
</comment>
<dbReference type="InterPro" id="IPR003210">
    <property type="entry name" value="Signal_recog_particle_SRP14"/>
</dbReference>
<evidence type="ECO:0000256" key="5">
    <source>
        <dbReference type="ARBA" id="ARBA00023135"/>
    </source>
</evidence>
<accession>A0AA48KZM5</accession>
<evidence type="ECO:0000256" key="8">
    <source>
        <dbReference type="SAM" id="MobiDB-lite"/>
    </source>
</evidence>
<gene>
    <name evidence="9" type="ORF">CcaverHIS019_0201680</name>
</gene>
<comment type="subcellular location">
    <subcellularLocation>
        <location evidence="1 7">Cytoplasm</location>
    </subcellularLocation>
</comment>
<name>A0AA48KZM5_9TREE</name>
<evidence type="ECO:0000313" key="10">
    <source>
        <dbReference type="Proteomes" id="UP001233271"/>
    </source>
</evidence>
<dbReference type="Gene3D" id="3.30.720.10">
    <property type="entry name" value="Signal recognition particle alu RNA binding heterodimer, srp9/1"/>
    <property type="match status" value="1"/>
</dbReference>
<keyword evidence="10" id="KW-1185">Reference proteome</keyword>
<dbReference type="GO" id="GO:0008312">
    <property type="term" value="F:7S RNA binding"/>
    <property type="evidence" value="ECO:0007669"/>
    <property type="project" value="UniProtKB-UniRule"/>
</dbReference>
<dbReference type="GO" id="GO:0006614">
    <property type="term" value="P:SRP-dependent cotranslational protein targeting to membrane"/>
    <property type="evidence" value="ECO:0007669"/>
    <property type="project" value="UniProtKB-UniRule"/>
</dbReference>
<dbReference type="InterPro" id="IPR009018">
    <property type="entry name" value="Signal_recog_particle_SRP9/14"/>
</dbReference>
<evidence type="ECO:0000256" key="4">
    <source>
        <dbReference type="ARBA" id="ARBA00022884"/>
    </source>
</evidence>
<dbReference type="GeneID" id="85492677"/>
<dbReference type="Proteomes" id="UP001233271">
    <property type="component" value="Chromosome 2"/>
</dbReference>
<dbReference type="SUPFAM" id="SSF54762">
    <property type="entry name" value="Signal recognition particle alu RNA binding heterodimer, SRP9/14"/>
    <property type="match status" value="1"/>
</dbReference>
<dbReference type="PANTHER" id="PTHR12013">
    <property type="entry name" value="SIGNAL RECOGNITION PARTICLE 14 KD PROTEIN"/>
    <property type="match status" value="1"/>
</dbReference>
<dbReference type="AlphaFoldDB" id="A0AA48KZM5"/>
<dbReference type="EMBL" id="AP028213">
    <property type="protein sequence ID" value="BEI88806.1"/>
    <property type="molecule type" value="Genomic_DNA"/>
</dbReference>
<dbReference type="GO" id="GO:0030942">
    <property type="term" value="F:endoplasmic reticulum signal peptide binding"/>
    <property type="evidence" value="ECO:0007669"/>
    <property type="project" value="UniProtKB-UniRule"/>
</dbReference>
<reference evidence="9" key="1">
    <citation type="journal article" date="2023" name="BMC Genomics">
        <title>Chromosome-level genome assemblies of Cutaneotrichosporon spp. (Trichosporonales, Basidiomycota) reveal imbalanced evolution between nucleotide sequences and chromosome synteny.</title>
        <authorList>
            <person name="Kobayashi Y."/>
            <person name="Kayamori A."/>
            <person name="Aoki K."/>
            <person name="Shiwa Y."/>
            <person name="Matsutani M."/>
            <person name="Fujita N."/>
            <person name="Sugita T."/>
            <person name="Iwasaki W."/>
            <person name="Tanaka N."/>
            <person name="Takashima M."/>
        </authorList>
    </citation>
    <scope>NUCLEOTIDE SEQUENCE</scope>
    <source>
        <strain evidence="9">HIS019</strain>
    </source>
</reference>
<evidence type="ECO:0000256" key="2">
    <source>
        <dbReference type="ARBA" id="ARBA00010349"/>
    </source>
</evidence>
<sequence length="160" mass="18163">MTKELVTPDEFLTRLTATFAGPSKSSVWLTHKRYTYEDAMADPEAEYDVLVRCTQGEIKFSARIPASALPTFHAAYGALLKQSMAPHMRKRDKKKERARAEAAEKRRKELYVDVVIGTDGKRGAGRRKRQRQIAAQKKKEAERERIELRDAARAAAAKDE</sequence>
<keyword evidence="6 7" id="KW-0687">Ribonucleoprotein</keyword>
<evidence type="ECO:0000313" key="9">
    <source>
        <dbReference type="EMBL" id="BEI88806.1"/>
    </source>
</evidence>
<keyword evidence="3 7" id="KW-0963">Cytoplasm</keyword>
<evidence type="ECO:0000256" key="3">
    <source>
        <dbReference type="ARBA" id="ARBA00022490"/>
    </source>
</evidence>
<evidence type="ECO:0000256" key="1">
    <source>
        <dbReference type="ARBA" id="ARBA00004496"/>
    </source>
</evidence>
<comment type="similarity">
    <text evidence="2 7">Belongs to the SRP14 family.</text>
</comment>
<dbReference type="Pfam" id="PF02290">
    <property type="entry name" value="SRP14"/>
    <property type="match status" value="1"/>
</dbReference>